<evidence type="ECO:0000313" key="1">
    <source>
        <dbReference type="EMBL" id="AKO61106.1"/>
    </source>
</evidence>
<dbReference type="EMBL" id="KR534323">
    <property type="protein sequence ID" value="AKO61106.1"/>
    <property type="molecule type" value="Genomic_DNA"/>
</dbReference>
<evidence type="ECO:0000313" key="2">
    <source>
        <dbReference type="Proteomes" id="UP000202763"/>
    </source>
</evidence>
<organism evidence="1 2">
    <name type="scientific">Pseudoalteromonas phage H101</name>
    <dbReference type="NCBI Taxonomy" id="1654919"/>
    <lineage>
        <taxon>Viruses</taxon>
        <taxon>Duplodnaviria</taxon>
        <taxon>Heunggongvirae</taxon>
        <taxon>Uroviricota</taxon>
        <taxon>Caudoviricetes</taxon>
        <taxon>Shandongvirus</taxon>
        <taxon>Shandongvirus H101</taxon>
    </lineage>
</organism>
<dbReference type="Proteomes" id="UP000202763">
    <property type="component" value="Segment"/>
</dbReference>
<dbReference type="KEGG" id="vg:26796700"/>
<sequence>MTPEQIANQIIELCSYHVDVDVNDNRGSGTTITMEGDFTPKDLLGIVELLKNEDLL</sequence>
<dbReference type="RefSeq" id="YP_009225639.1">
    <property type="nucleotide sequence ID" value="NC_029094.1"/>
</dbReference>
<keyword evidence="2" id="KW-1185">Reference proteome</keyword>
<reference evidence="1 2" key="1">
    <citation type="submission" date="2015-05" db="EMBL/GenBank/DDBJ databases">
        <authorList>
            <person name="Wang D.B."/>
            <person name="Wang M."/>
        </authorList>
    </citation>
    <scope>NUCLEOTIDE SEQUENCE [LARGE SCALE GENOMIC DNA]</scope>
</reference>
<protein>
    <submittedName>
        <fullName evidence="1">Uncharacterized protein</fullName>
    </submittedName>
</protein>
<dbReference type="GeneID" id="26796700"/>
<proteinExistence type="predicted"/>
<accession>A0A0H4IT82</accession>
<name>A0A0H4IT82_9CAUD</name>